<evidence type="ECO:0000313" key="2">
    <source>
        <dbReference type="Proteomes" id="UP001596060"/>
    </source>
</evidence>
<dbReference type="Proteomes" id="UP001596060">
    <property type="component" value="Unassembled WGS sequence"/>
</dbReference>
<gene>
    <name evidence="1" type="ORF">ACFPN9_21900</name>
</gene>
<keyword evidence="2" id="KW-1185">Reference proteome</keyword>
<dbReference type="SUPFAM" id="SSF56281">
    <property type="entry name" value="Metallo-hydrolase/oxidoreductase"/>
    <property type="match status" value="1"/>
</dbReference>
<dbReference type="RefSeq" id="WP_377817584.1">
    <property type="nucleotide sequence ID" value="NZ_JBHSLU010000073.1"/>
</dbReference>
<dbReference type="EMBL" id="JBHSLU010000073">
    <property type="protein sequence ID" value="MFC5507900.1"/>
    <property type="molecule type" value="Genomic_DNA"/>
</dbReference>
<dbReference type="Gene3D" id="3.60.15.10">
    <property type="entry name" value="Ribonuclease Z/Hydroxyacylglutathione hydrolase-like"/>
    <property type="match status" value="1"/>
</dbReference>
<reference evidence="2" key="1">
    <citation type="journal article" date="2019" name="Int. J. Syst. Evol. Microbiol.">
        <title>The Global Catalogue of Microorganisms (GCM) 10K type strain sequencing project: providing services to taxonomists for standard genome sequencing and annotation.</title>
        <authorList>
            <consortium name="The Broad Institute Genomics Platform"/>
            <consortium name="The Broad Institute Genome Sequencing Center for Infectious Disease"/>
            <person name="Wu L."/>
            <person name="Ma J."/>
        </authorList>
    </citation>
    <scope>NUCLEOTIDE SEQUENCE [LARGE SCALE GENOMIC DNA]</scope>
    <source>
        <strain evidence="2">CCUG 43117</strain>
    </source>
</reference>
<evidence type="ECO:0000313" key="1">
    <source>
        <dbReference type="EMBL" id="MFC5507900.1"/>
    </source>
</evidence>
<accession>A0ABW0P627</accession>
<dbReference type="InterPro" id="IPR036866">
    <property type="entry name" value="RibonucZ/Hydroxyglut_hydro"/>
</dbReference>
<organism evidence="1 2">
    <name type="scientific">Bosea massiliensis</name>
    <dbReference type="NCBI Taxonomy" id="151419"/>
    <lineage>
        <taxon>Bacteria</taxon>
        <taxon>Pseudomonadati</taxon>
        <taxon>Pseudomonadota</taxon>
        <taxon>Alphaproteobacteria</taxon>
        <taxon>Hyphomicrobiales</taxon>
        <taxon>Boseaceae</taxon>
        <taxon>Bosea</taxon>
    </lineage>
</organism>
<proteinExistence type="predicted"/>
<name>A0ABW0P627_9HYPH</name>
<sequence>MPAKSLHFKVGNGDMTLVETASGRRILVDINICAADEPTDERPDIREQLRDRLERDPEHRLYVDAFLLTHPDQDHCRGLRENFHLGPLSDWSEDDDKIVIREMWSSPIVFRRASKNHKLCEDANAWCSEARRRVRLFKSGTTISDGDRILILGEDIDGKTDDLTWILVKTDEVFRKICGVFDTTFQATLLAPMLATDDEEEELLSKNESSVVLNLWLASGGYRDAAKYLLGGDAEVAIWEKLWDRHQDKPVELEYDLLLSPHHCSWRSLSWDSWSEFGEDAEVSPKSRLALSQTRAGATVLASSKPIEDDDDDPPCIRAKREYEGIVAEASGSFTCLADVSGPDPYELEVTAGGPRPAERKKASVFAAPYIAGGAGAASGSSTALGSQPFKHG</sequence>
<protein>
    <submittedName>
        <fullName evidence="1">Metallohydrolase</fullName>
    </submittedName>
</protein>
<comment type="caution">
    <text evidence="1">The sequence shown here is derived from an EMBL/GenBank/DDBJ whole genome shotgun (WGS) entry which is preliminary data.</text>
</comment>